<dbReference type="InterPro" id="IPR002110">
    <property type="entry name" value="Ankyrin_rpt"/>
</dbReference>
<dbReference type="InterPro" id="IPR036770">
    <property type="entry name" value="Ankyrin_rpt-contain_sf"/>
</dbReference>
<name>A0AA39W5E8_ACESA</name>
<proteinExistence type="predicted"/>
<accession>A0AA39W5E8</accession>
<dbReference type="AlphaFoldDB" id="A0AA39W5E8"/>
<dbReference type="PANTHER" id="PTHR24121">
    <property type="entry name" value="NO MECHANORECEPTOR POTENTIAL C, ISOFORM D-RELATED"/>
    <property type="match status" value="1"/>
</dbReference>
<dbReference type="SUPFAM" id="SSF48403">
    <property type="entry name" value="Ankyrin repeat"/>
    <property type="match status" value="1"/>
</dbReference>
<dbReference type="PANTHER" id="PTHR24121:SF22">
    <property type="entry name" value="PROTEIN ACCELERATED CELL DEATH 6-LIKE"/>
    <property type="match status" value="1"/>
</dbReference>
<reference evidence="1" key="1">
    <citation type="journal article" date="2022" name="Plant J.">
        <title>Strategies of tolerance reflected in two North American maple genomes.</title>
        <authorList>
            <person name="McEvoy S.L."/>
            <person name="Sezen U.U."/>
            <person name="Trouern-Trend A."/>
            <person name="McMahon S.M."/>
            <person name="Schaberg P.G."/>
            <person name="Yang J."/>
            <person name="Wegrzyn J.L."/>
            <person name="Swenson N.G."/>
        </authorList>
    </citation>
    <scope>NUCLEOTIDE SEQUENCE</scope>
    <source>
        <strain evidence="1">NS2018</strain>
    </source>
</reference>
<dbReference type="Proteomes" id="UP001168877">
    <property type="component" value="Unassembled WGS sequence"/>
</dbReference>
<dbReference type="SMART" id="SM00248">
    <property type="entry name" value="ANK"/>
    <property type="match status" value="2"/>
</dbReference>
<gene>
    <name evidence="1" type="ORF">LWI29_001124</name>
</gene>
<dbReference type="EMBL" id="JAUESC010000002">
    <property type="protein sequence ID" value="KAK0603073.1"/>
    <property type="molecule type" value="Genomic_DNA"/>
</dbReference>
<organism evidence="1 2">
    <name type="scientific">Acer saccharum</name>
    <name type="common">Sugar maple</name>
    <dbReference type="NCBI Taxonomy" id="4024"/>
    <lineage>
        <taxon>Eukaryota</taxon>
        <taxon>Viridiplantae</taxon>
        <taxon>Streptophyta</taxon>
        <taxon>Embryophyta</taxon>
        <taxon>Tracheophyta</taxon>
        <taxon>Spermatophyta</taxon>
        <taxon>Magnoliopsida</taxon>
        <taxon>eudicotyledons</taxon>
        <taxon>Gunneridae</taxon>
        <taxon>Pentapetalae</taxon>
        <taxon>rosids</taxon>
        <taxon>malvids</taxon>
        <taxon>Sapindales</taxon>
        <taxon>Sapindaceae</taxon>
        <taxon>Hippocastanoideae</taxon>
        <taxon>Acereae</taxon>
        <taxon>Acer</taxon>
    </lineage>
</organism>
<dbReference type="Gene3D" id="1.25.40.20">
    <property type="entry name" value="Ankyrin repeat-containing domain"/>
    <property type="match status" value="1"/>
</dbReference>
<dbReference type="Pfam" id="PF00023">
    <property type="entry name" value="Ank"/>
    <property type="match status" value="1"/>
</dbReference>
<comment type="caution">
    <text evidence="1">The sequence shown here is derived from an EMBL/GenBank/DDBJ whole genome shotgun (WGS) entry which is preliminary data.</text>
</comment>
<reference evidence="1" key="2">
    <citation type="submission" date="2023-06" db="EMBL/GenBank/DDBJ databases">
        <authorList>
            <person name="Swenson N.G."/>
            <person name="Wegrzyn J.L."/>
            <person name="Mcevoy S.L."/>
        </authorList>
    </citation>
    <scope>NUCLEOTIDE SEQUENCE</scope>
    <source>
        <strain evidence="1">NS2018</strain>
        <tissue evidence="1">Leaf</tissue>
    </source>
</reference>
<keyword evidence="2" id="KW-1185">Reference proteome</keyword>
<sequence length="208" mass="23566">METATIANNIEEKYSFEILDYVYSAAADGDINKLQEHAKRLDQILTPNGNTILHIHITARRPRSRISNNFVRVKSLLDECKKTYQNHHDQELGIKSTKLMLQMPNEAKDTALHEAVRYNHLDVVQLLTKEDPSLPYDANTADDAGVLLTLRRRRRRGDVDVAVDVATRRRSQRTRCDEEGVMFDKGEVDDGGWRDGNSTTMLAATAGM</sequence>
<evidence type="ECO:0000313" key="1">
    <source>
        <dbReference type="EMBL" id="KAK0603073.1"/>
    </source>
</evidence>
<evidence type="ECO:0000313" key="2">
    <source>
        <dbReference type="Proteomes" id="UP001168877"/>
    </source>
</evidence>
<protein>
    <submittedName>
        <fullName evidence="1">Uncharacterized protein</fullName>
    </submittedName>
</protein>